<dbReference type="Gene3D" id="3.90.1110.10">
    <property type="entry name" value="RNA polymerase Rpb2, domain 2"/>
    <property type="match status" value="1"/>
</dbReference>
<dbReference type="Proteomes" id="UP000230178">
    <property type="component" value="Unassembled WGS sequence"/>
</dbReference>
<evidence type="ECO:0000256" key="1">
    <source>
        <dbReference type="ARBA" id="ARBA00012418"/>
    </source>
</evidence>
<evidence type="ECO:0000256" key="3">
    <source>
        <dbReference type="ARBA" id="ARBA00022679"/>
    </source>
</evidence>
<sequence>MFKETKNFAKQKIKWVDMPNFVAMQLDSYRWFLKDGLKELFDEMSPVSDYTGKELDLYFHDYYFDEPKFDELKAKQNGLSYEAPLRVRLELINKRTKKSKEQEIYLGDFPLMTDRGTFIVNGVERVVVSQLIRSPGVFFTALLYRNRKLFGAKVIPNRGAWLEFETDPDGVISVKIDRKRKTPVTALLRVFGAHQSKF</sequence>
<evidence type="ECO:0000259" key="6">
    <source>
        <dbReference type="Pfam" id="PF04563"/>
    </source>
</evidence>
<dbReference type="Pfam" id="PF04563">
    <property type="entry name" value="RNA_pol_Rpb2_1"/>
    <property type="match status" value="1"/>
</dbReference>
<dbReference type="EC" id="2.7.7.6" evidence="1"/>
<evidence type="ECO:0000256" key="5">
    <source>
        <dbReference type="ARBA" id="ARBA00023163"/>
    </source>
</evidence>
<evidence type="ECO:0000313" key="8">
    <source>
        <dbReference type="Proteomes" id="UP000230178"/>
    </source>
</evidence>
<feature type="domain" description="RNA polymerase beta subunit protrusion" evidence="6">
    <location>
        <begin position="21"/>
        <end position="142"/>
    </location>
</feature>
<dbReference type="AlphaFoldDB" id="A0A2M7Z2W1"/>
<comment type="caution">
    <text evidence="7">The sequence shown here is derived from an EMBL/GenBank/DDBJ whole genome shotgun (WGS) entry which is preliminary data.</text>
</comment>
<gene>
    <name evidence="7" type="ORF">CO146_02615</name>
</gene>
<keyword evidence="2 7" id="KW-0240">DNA-directed RNA polymerase</keyword>
<organism evidence="7 8">
    <name type="scientific">Candidatus Nealsonbacteria bacterium CG_4_9_14_3_um_filter_37_29</name>
    <dbReference type="NCBI Taxonomy" id="1974696"/>
    <lineage>
        <taxon>Bacteria</taxon>
        <taxon>Candidatus Nealsoniibacteriota</taxon>
    </lineage>
</organism>
<name>A0A2M7Z2W1_9BACT</name>
<dbReference type="SUPFAM" id="SSF64484">
    <property type="entry name" value="beta and beta-prime subunits of DNA dependent RNA-polymerase"/>
    <property type="match status" value="1"/>
</dbReference>
<dbReference type="GO" id="GO:0003899">
    <property type="term" value="F:DNA-directed RNA polymerase activity"/>
    <property type="evidence" value="ECO:0007669"/>
    <property type="project" value="UniProtKB-EC"/>
</dbReference>
<dbReference type="GO" id="GO:0006351">
    <property type="term" value="P:DNA-templated transcription"/>
    <property type="evidence" value="ECO:0007669"/>
    <property type="project" value="InterPro"/>
</dbReference>
<dbReference type="InterPro" id="IPR037034">
    <property type="entry name" value="RNA_pol_Rpb2_2_sf"/>
</dbReference>
<evidence type="ECO:0000256" key="4">
    <source>
        <dbReference type="ARBA" id="ARBA00022695"/>
    </source>
</evidence>
<dbReference type="InterPro" id="IPR007644">
    <property type="entry name" value="RNA_pol_bsu_protrusion"/>
</dbReference>
<feature type="non-terminal residue" evidence="7">
    <location>
        <position position="198"/>
    </location>
</feature>
<dbReference type="GO" id="GO:0003677">
    <property type="term" value="F:DNA binding"/>
    <property type="evidence" value="ECO:0007669"/>
    <property type="project" value="InterPro"/>
</dbReference>
<protein>
    <recommendedName>
        <fullName evidence="1">DNA-directed RNA polymerase</fullName>
        <ecNumber evidence="1">2.7.7.6</ecNumber>
    </recommendedName>
</protein>
<keyword evidence="5" id="KW-0804">Transcription</keyword>
<keyword evidence="3" id="KW-0808">Transferase</keyword>
<dbReference type="GO" id="GO:0000428">
    <property type="term" value="C:DNA-directed RNA polymerase complex"/>
    <property type="evidence" value="ECO:0007669"/>
    <property type="project" value="UniProtKB-KW"/>
</dbReference>
<dbReference type="Gene3D" id="3.90.1100.10">
    <property type="match status" value="1"/>
</dbReference>
<dbReference type="EMBL" id="PFVS01000102">
    <property type="protein sequence ID" value="PJA82707.1"/>
    <property type="molecule type" value="Genomic_DNA"/>
</dbReference>
<evidence type="ECO:0000256" key="2">
    <source>
        <dbReference type="ARBA" id="ARBA00022478"/>
    </source>
</evidence>
<proteinExistence type="predicted"/>
<keyword evidence="4" id="KW-0548">Nucleotidyltransferase</keyword>
<reference evidence="8" key="1">
    <citation type="submission" date="2017-09" db="EMBL/GenBank/DDBJ databases">
        <title>Depth-based differentiation of microbial function through sediment-hosted aquifers and enrichment of novel symbionts in the deep terrestrial subsurface.</title>
        <authorList>
            <person name="Probst A.J."/>
            <person name="Ladd B."/>
            <person name="Jarett J.K."/>
            <person name="Geller-Mcgrath D.E."/>
            <person name="Sieber C.M.K."/>
            <person name="Emerson J.B."/>
            <person name="Anantharaman K."/>
            <person name="Thomas B.C."/>
            <person name="Malmstrom R."/>
            <person name="Stieglmeier M."/>
            <person name="Klingl A."/>
            <person name="Woyke T."/>
            <person name="Ryan C.M."/>
            <person name="Banfield J.F."/>
        </authorList>
    </citation>
    <scope>NUCLEOTIDE SEQUENCE [LARGE SCALE GENOMIC DNA]</scope>
</reference>
<accession>A0A2M7Z2W1</accession>
<evidence type="ECO:0000313" key="7">
    <source>
        <dbReference type="EMBL" id="PJA82707.1"/>
    </source>
</evidence>